<evidence type="ECO:0000313" key="4">
    <source>
        <dbReference type="Proteomes" id="UP000008316"/>
    </source>
</evidence>
<evidence type="ECO:0000256" key="1">
    <source>
        <dbReference type="SAM" id="MobiDB-lite"/>
    </source>
</evidence>
<feature type="signal peptide" evidence="2">
    <location>
        <begin position="1"/>
        <end position="26"/>
    </location>
</feature>
<dbReference type="STRING" id="999541.bgla_1g38790"/>
<keyword evidence="2" id="KW-0732">Signal</keyword>
<protein>
    <recommendedName>
        <fullName evidence="5">DUF3761 domain-containing protein</fullName>
    </recommendedName>
</protein>
<name>F2LH17_BURGS</name>
<dbReference type="Pfam" id="PF12587">
    <property type="entry name" value="DUF3761"/>
    <property type="match status" value="1"/>
</dbReference>
<feature type="compositionally biased region" description="Basic and acidic residues" evidence="1">
    <location>
        <begin position="38"/>
        <end position="51"/>
    </location>
</feature>
<reference evidence="3 4" key="1">
    <citation type="journal article" date="2011" name="J. Bacteriol.">
        <title>Complete genome sequence of Burkholderia gladioli BSR3.</title>
        <authorList>
            <person name="Seo Y.S."/>
            <person name="Lim J."/>
            <person name="Choi B.S."/>
            <person name="Kim H."/>
            <person name="Goo E."/>
            <person name="Lee B."/>
            <person name="Lim J.S."/>
            <person name="Choi I.Y."/>
            <person name="Moon J.S."/>
            <person name="Kim J."/>
            <person name="Hwang I."/>
        </authorList>
    </citation>
    <scope>NUCLEOTIDE SEQUENCE [LARGE SCALE GENOMIC DNA]</scope>
    <source>
        <strain evidence="3 4">BSR3</strain>
    </source>
</reference>
<evidence type="ECO:0008006" key="5">
    <source>
        <dbReference type="Google" id="ProtNLM"/>
    </source>
</evidence>
<feature type="chain" id="PRO_5003281042" description="DUF3761 domain-containing protein" evidence="2">
    <location>
        <begin position="27"/>
        <end position="96"/>
    </location>
</feature>
<proteinExistence type="predicted"/>
<organism evidence="3 4">
    <name type="scientific">Burkholderia gladioli (strain BSR3)</name>
    <dbReference type="NCBI Taxonomy" id="999541"/>
    <lineage>
        <taxon>Bacteria</taxon>
        <taxon>Pseudomonadati</taxon>
        <taxon>Pseudomonadota</taxon>
        <taxon>Betaproteobacteria</taxon>
        <taxon>Burkholderiales</taxon>
        <taxon>Burkholderiaceae</taxon>
        <taxon>Burkholderia</taxon>
    </lineage>
</organism>
<dbReference type="InterPro" id="IPR022236">
    <property type="entry name" value="DUF3761"/>
</dbReference>
<dbReference type="Proteomes" id="UP000008316">
    <property type="component" value="Chromosome 1"/>
</dbReference>
<accession>F2LH17</accession>
<gene>
    <name evidence="3" type="ordered locus">bgla_1g38790</name>
</gene>
<evidence type="ECO:0000256" key="2">
    <source>
        <dbReference type="SAM" id="SignalP"/>
    </source>
</evidence>
<evidence type="ECO:0000313" key="3">
    <source>
        <dbReference type="EMBL" id="AEA62476.1"/>
    </source>
</evidence>
<dbReference type="EMBL" id="CP002599">
    <property type="protein sequence ID" value="AEA62476.1"/>
    <property type="molecule type" value="Genomic_DNA"/>
</dbReference>
<dbReference type="eggNOG" id="COG3103">
    <property type="taxonomic scope" value="Bacteria"/>
</dbReference>
<keyword evidence="4" id="KW-1185">Reference proteome</keyword>
<feature type="region of interest" description="Disordered" evidence="1">
    <location>
        <begin position="29"/>
        <end position="96"/>
    </location>
</feature>
<dbReference type="KEGG" id="bgd:bgla_1g38790"/>
<sequence>MPPRGTTMKRFLLAALLGVLVAPAFAYQPQPAPDESQLQEHGHYTNRDGEQVHSPAHSRNGEVPAGATARCRDGTYSFSRHRSGTCSRHGGVAQWQ</sequence>
<dbReference type="HOGENOM" id="CLU_151150_1_0_4"/>
<dbReference type="AlphaFoldDB" id="F2LH17"/>